<reference evidence="4" key="1">
    <citation type="submission" date="2022-07" db="EMBL/GenBank/DDBJ databases">
        <title>Phylogenomic reconstructions and comparative analyses of Kickxellomycotina fungi.</title>
        <authorList>
            <person name="Reynolds N.K."/>
            <person name="Stajich J.E."/>
            <person name="Barry K."/>
            <person name="Grigoriev I.V."/>
            <person name="Crous P."/>
            <person name="Smith M.E."/>
        </authorList>
    </citation>
    <scope>NUCLEOTIDE SEQUENCE</scope>
    <source>
        <strain evidence="4">RSA 1196</strain>
    </source>
</reference>
<evidence type="ECO:0000259" key="3">
    <source>
        <dbReference type="Pfam" id="PF01035"/>
    </source>
</evidence>
<gene>
    <name evidence="4" type="ORF">IWQ62_004975</name>
</gene>
<dbReference type="Gene3D" id="1.10.10.10">
    <property type="entry name" value="Winged helix-like DNA-binding domain superfamily/Winged helix DNA-binding domain"/>
    <property type="match status" value="1"/>
</dbReference>
<dbReference type="Proteomes" id="UP001150925">
    <property type="component" value="Unassembled WGS sequence"/>
</dbReference>
<dbReference type="GO" id="GO:0006281">
    <property type="term" value="P:DNA repair"/>
    <property type="evidence" value="ECO:0007669"/>
    <property type="project" value="InterPro"/>
</dbReference>
<dbReference type="GO" id="GO:0003824">
    <property type="term" value="F:catalytic activity"/>
    <property type="evidence" value="ECO:0007669"/>
    <property type="project" value="InterPro"/>
</dbReference>
<accession>A0A9W8AJR1</accession>
<feature type="domain" description="Methylated-DNA-[protein]-cysteine S-methyltransferase DNA binding" evidence="3">
    <location>
        <begin position="45"/>
        <end position="75"/>
    </location>
</feature>
<dbReference type="SUPFAM" id="SSF46767">
    <property type="entry name" value="Methylated DNA-protein cysteine methyltransferase, C-terminal domain"/>
    <property type="match status" value="1"/>
</dbReference>
<dbReference type="Pfam" id="PF01035">
    <property type="entry name" value="DNA_binding_1"/>
    <property type="match status" value="1"/>
</dbReference>
<comment type="caution">
    <text evidence="4">The sequence shown here is derived from an EMBL/GenBank/DDBJ whole genome shotgun (WGS) entry which is preliminary data.</text>
</comment>
<evidence type="ECO:0000313" key="5">
    <source>
        <dbReference type="Proteomes" id="UP001150925"/>
    </source>
</evidence>
<sequence length="78" mass="8454">MATTSTPAGTGDHSQPDTQPKHYPTTSAERAHFVNPNTGRQVTLFQFKVYDLCAQIPAGKFSTYKELAKALGKMAPQA</sequence>
<dbReference type="InterPro" id="IPR036217">
    <property type="entry name" value="MethylDNA_cys_MeTrfase_DNAb"/>
</dbReference>
<proteinExistence type="predicted"/>
<organism evidence="4 5">
    <name type="scientific">Dispira parvispora</name>
    <dbReference type="NCBI Taxonomy" id="1520584"/>
    <lineage>
        <taxon>Eukaryota</taxon>
        <taxon>Fungi</taxon>
        <taxon>Fungi incertae sedis</taxon>
        <taxon>Zoopagomycota</taxon>
        <taxon>Kickxellomycotina</taxon>
        <taxon>Dimargaritomycetes</taxon>
        <taxon>Dimargaritales</taxon>
        <taxon>Dimargaritaceae</taxon>
        <taxon>Dispira</taxon>
    </lineage>
</organism>
<evidence type="ECO:0000313" key="4">
    <source>
        <dbReference type="EMBL" id="KAJ1957994.1"/>
    </source>
</evidence>
<dbReference type="OrthoDB" id="1907495at2759"/>
<keyword evidence="1" id="KW-0227">DNA damage</keyword>
<evidence type="ECO:0000256" key="2">
    <source>
        <dbReference type="SAM" id="MobiDB-lite"/>
    </source>
</evidence>
<feature type="non-terminal residue" evidence="4">
    <location>
        <position position="78"/>
    </location>
</feature>
<feature type="region of interest" description="Disordered" evidence="2">
    <location>
        <begin position="1"/>
        <end position="28"/>
    </location>
</feature>
<dbReference type="InterPro" id="IPR036388">
    <property type="entry name" value="WH-like_DNA-bd_sf"/>
</dbReference>
<dbReference type="EMBL" id="JANBPY010001854">
    <property type="protein sequence ID" value="KAJ1957994.1"/>
    <property type="molecule type" value="Genomic_DNA"/>
</dbReference>
<protein>
    <recommendedName>
        <fullName evidence="3">Methylated-DNA-[protein]-cysteine S-methyltransferase DNA binding domain-containing protein</fullName>
    </recommendedName>
</protein>
<evidence type="ECO:0000256" key="1">
    <source>
        <dbReference type="ARBA" id="ARBA00022763"/>
    </source>
</evidence>
<dbReference type="InterPro" id="IPR014048">
    <property type="entry name" value="MethylDNA_cys_MeTrfase_DNA-bd"/>
</dbReference>
<dbReference type="AlphaFoldDB" id="A0A9W8AJR1"/>
<keyword evidence="5" id="KW-1185">Reference proteome</keyword>
<name>A0A9W8AJR1_9FUNG</name>